<name>H1YBW2_9SPHI</name>
<gene>
    <name evidence="1" type="ORF">Mucpa_2932</name>
</gene>
<keyword evidence="2" id="KW-1185">Reference proteome</keyword>
<sequence length="179" mass="20914">MRYIKITFTLFMLACLCSCRHNSEPEDGKPAVLPDLIYVCYYWPTDTSVYIQNFIHIYPDSSYYGITNQERTCLSFKGHRTYPETYQYMRDVFLSASYDPQDNDYLADHYKSRYNVTYMLSMQANGGVSKRIWYGESERPKFLDGLNRQLAEISTSGGKSADPVSLSDIEFFIRHVQPY</sequence>
<dbReference type="Proteomes" id="UP000002774">
    <property type="component" value="Chromosome"/>
</dbReference>
<accession>H1YBW2</accession>
<proteinExistence type="predicted"/>
<organism evidence="1 2">
    <name type="scientific">Mucilaginibacter paludis DSM 18603</name>
    <dbReference type="NCBI Taxonomy" id="714943"/>
    <lineage>
        <taxon>Bacteria</taxon>
        <taxon>Pseudomonadati</taxon>
        <taxon>Bacteroidota</taxon>
        <taxon>Sphingobacteriia</taxon>
        <taxon>Sphingobacteriales</taxon>
        <taxon>Sphingobacteriaceae</taxon>
        <taxon>Mucilaginibacter</taxon>
    </lineage>
</organism>
<dbReference type="RefSeq" id="WP_008507320.1">
    <property type="nucleotide sequence ID" value="NZ_CM001403.1"/>
</dbReference>
<evidence type="ECO:0000313" key="2">
    <source>
        <dbReference type="Proteomes" id="UP000002774"/>
    </source>
</evidence>
<protein>
    <submittedName>
        <fullName evidence="1">Uncharacterized protein</fullName>
    </submittedName>
</protein>
<reference evidence="1" key="1">
    <citation type="submission" date="2011-09" db="EMBL/GenBank/DDBJ databases">
        <title>The permanent draft genome of Mucilaginibacter paludis DSM 18603.</title>
        <authorList>
            <consortium name="US DOE Joint Genome Institute (JGI-PGF)"/>
            <person name="Lucas S."/>
            <person name="Han J."/>
            <person name="Lapidus A."/>
            <person name="Bruce D."/>
            <person name="Goodwin L."/>
            <person name="Pitluck S."/>
            <person name="Peters L."/>
            <person name="Kyrpides N."/>
            <person name="Mavromatis K."/>
            <person name="Ivanova N."/>
            <person name="Mikhailova N."/>
            <person name="Held B."/>
            <person name="Detter J.C."/>
            <person name="Tapia R."/>
            <person name="Han C."/>
            <person name="Land M."/>
            <person name="Hauser L."/>
            <person name="Markowitz V."/>
            <person name="Cheng J.-F."/>
            <person name="Hugenholtz P."/>
            <person name="Woyke T."/>
            <person name="Wu D."/>
            <person name="Tindall B."/>
            <person name="Brambilla E."/>
            <person name="Klenk H.-P."/>
            <person name="Eisen J.A."/>
        </authorList>
    </citation>
    <scope>NUCLEOTIDE SEQUENCE [LARGE SCALE GENOMIC DNA]</scope>
    <source>
        <strain evidence="1">DSM 18603</strain>
    </source>
</reference>
<evidence type="ECO:0000313" key="1">
    <source>
        <dbReference type="EMBL" id="EHQ27040.1"/>
    </source>
</evidence>
<dbReference type="AlphaFoldDB" id="H1YBW2"/>
<dbReference type="HOGENOM" id="CLU_1501878_0_0_10"/>
<dbReference type="EMBL" id="CM001403">
    <property type="protein sequence ID" value="EHQ27040.1"/>
    <property type="molecule type" value="Genomic_DNA"/>
</dbReference>